<keyword evidence="1" id="KW-0812">Transmembrane</keyword>
<dbReference type="Proteomes" id="UP000034406">
    <property type="component" value="Unassembled WGS sequence"/>
</dbReference>
<reference evidence="2 3" key="1">
    <citation type="journal article" date="2015" name="Nature">
        <title>rRNA introns, odd ribosomes, and small enigmatic genomes across a large radiation of phyla.</title>
        <authorList>
            <person name="Brown C.T."/>
            <person name="Hug L.A."/>
            <person name="Thomas B.C."/>
            <person name="Sharon I."/>
            <person name="Castelle C.J."/>
            <person name="Singh A."/>
            <person name="Wilkins M.J."/>
            <person name="Williams K.H."/>
            <person name="Banfield J.F."/>
        </authorList>
    </citation>
    <scope>NUCLEOTIDE SEQUENCE [LARGE SCALE GENOMIC DNA]</scope>
</reference>
<accession>A0A0G0K3W8</accession>
<keyword evidence="1" id="KW-0472">Membrane</keyword>
<evidence type="ECO:0000256" key="1">
    <source>
        <dbReference type="SAM" id="Phobius"/>
    </source>
</evidence>
<organism evidence="2 3">
    <name type="scientific">Candidatus Shapirobacteria bacterium GW2011_GWE2_38_30</name>
    <dbReference type="NCBI Taxonomy" id="1618490"/>
    <lineage>
        <taxon>Bacteria</taxon>
        <taxon>Candidatus Shapironibacteriota</taxon>
    </lineage>
</organism>
<feature type="transmembrane region" description="Helical" evidence="1">
    <location>
        <begin position="62"/>
        <end position="80"/>
    </location>
</feature>
<dbReference type="EMBL" id="LBUT01000008">
    <property type="protein sequence ID" value="KKQ70120.1"/>
    <property type="molecule type" value="Genomic_DNA"/>
</dbReference>
<dbReference type="AlphaFoldDB" id="A0A0G0K3W8"/>
<feature type="transmembrane region" description="Helical" evidence="1">
    <location>
        <begin position="123"/>
        <end position="142"/>
    </location>
</feature>
<name>A0A0G0K3W8_9BACT</name>
<feature type="transmembrane region" description="Helical" evidence="1">
    <location>
        <begin position="86"/>
        <end position="111"/>
    </location>
</feature>
<sequence>MFSKRCFILISMSDIKLIGLLSLSAFISYLVSVTPLINFTPQLIALLTIIIIFSYRRHPLLFLNHISYIINLLIFTTSGVNSPFFFLNYFFLFLLTFQSSPTITLSYSLILTILLSQSLNSPLSLLPLLSLLFVAPLAYYISRQFMEKSHTDRQISMTQTEVFLWLSLKFKTGITTIIDSASLLLSNPSLSPPQKDQLKKIKSSARNLLNSSYDLTDDVQDNEIDNEI</sequence>
<keyword evidence="1" id="KW-1133">Transmembrane helix</keyword>
<protein>
    <submittedName>
        <fullName evidence="2">Uncharacterized protein</fullName>
    </submittedName>
</protein>
<gene>
    <name evidence="2" type="ORF">US90_C0008G0012</name>
</gene>
<dbReference type="STRING" id="1618490.US90_C0008G0012"/>
<evidence type="ECO:0000313" key="3">
    <source>
        <dbReference type="Proteomes" id="UP000034406"/>
    </source>
</evidence>
<feature type="transmembrane region" description="Helical" evidence="1">
    <location>
        <begin position="36"/>
        <end position="55"/>
    </location>
</feature>
<feature type="transmembrane region" description="Helical" evidence="1">
    <location>
        <begin position="7"/>
        <end position="30"/>
    </location>
</feature>
<evidence type="ECO:0000313" key="2">
    <source>
        <dbReference type="EMBL" id="KKQ70120.1"/>
    </source>
</evidence>
<comment type="caution">
    <text evidence="2">The sequence shown here is derived from an EMBL/GenBank/DDBJ whole genome shotgun (WGS) entry which is preliminary data.</text>
</comment>
<proteinExistence type="predicted"/>